<evidence type="ECO:0000313" key="1">
    <source>
        <dbReference type="EMBL" id="KAJ4462482.1"/>
    </source>
</evidence>
<dbReference type="GO" id="GO:0016779">
    <property type="term" value="F:nucleotidyltransferase activity"/>
    <property type="evidence" value="ECO:0007669"/>
    <property type="project" value="UniProtKB-KW"/>
</dbReference>
<sequence length="885" mass="93426">MSESLCDAAAAIACCKHRFVLACGFLSGLSQHFLAASAGANPLLAVDSPCSDAAMKDYIRASQGIIGAPAVPADMSTPEGAKCVAFAAYLRARGFASQDAIVGPFAGIAVVGKLGHTLPHATICIYDGLSNWFATLTLHAGEFRSLQEEDILVSQVALTIIADWTGAAIAVPAPTLLPGEGIVRSTECLPYRALIATQAAVPWVLVRPDGSFTSEARHAPAGLCPGSFNPLHDGHRMLQSALSRRLGPGKVAAYTLTITNADKGLLGEEEVARRLVQFEGTAHVLLCLCPRFVDMSALLPGVHFVLGFDTVTRLVDPRYYDRPVAEVLEGILRRHSKIYVAGRHDAQGRFLTLADLPTPLPAALDGLLEGLPQGEVCMNLSSTQIRAQRRAALALPPPSPTTMTTTTPPTSPALHPAALPPPAVLFAAASHCSPAADPGPALSPQLGSPCPPSIPLAALVAAPGAPTALTVSLAGAALAMHRAPGVHLACIVIAGGGIACVQGLMGQPGASKTVLEAMSPYSLAVSLTTACKMAQVAYRRACNYRLRQLAKEGVVQPSLKGLVGLSLTATLVTDRPKKGDHRAHICMYDGVAARFLSVTLDKGARNRAEEDQYVSALAFNMLATWVRSPTVSVRSLPNDRLTSSTECPAYRLLTTPQVRHCTAAITPAPDTQHLPPCEVINSTIMNPGWVLIRPDGTFTQDPSQAPVGIFPGSFNPLHDGHRQLFQALVRRLGATGRPCAYALTLTNADKDLLPEEEVARRLEAFLGEAPVILTVGTPLFVDMARLLPGVHFVLGFDTVTRLLNPRYYDRPVAEVLAPMVAGAQRSTSRAAMIRMADIDVPAPLAGLLEAIPQAECCLKLSSTELRRTEQDALALATAEAAKLKD</sequence>
<dbReference type="Proteomes" id="UP001141327">
    <property type="component" value="Unassembled WGS sequence"/>
</dbReference>
<keyword evidence="1" id="KW-0548">Nucleotidyltransferase</keyword>
<keyword evidence="1" id="KW-0808">Transferase</keyword>
<dbReference type="EMBL" id="JAPMOS010000003">
    <property type="protein sequence ID" value="KAJ4462482.1"/>
    <property type="molecule type" value="Genomic_DNA"/>
</dbReference>
<dbReference type="Gene3D" id="3.40.50.620">
    <property type="entry name" value="HUPs"/>
    <property type="match status" value="2"/>
</dbReference>
<evidence type="ECO:0000313" key="2">
    <source>
        <dbReference type="Proteomes" id="UP001141327"/>
    </source>
</evidence>
<name>A0ABQ8UXI2_9EUKA</name>
<keyword evidence="2" id="KW-1185">Reference proteome</keyword>
<dbReference type="PANTHER" id="PTHR31285">
    <property type="entry name" value="NICOTINAMIDE MONONUCLEOTIDE ADENYLYLTRANSFERASE"/>
    <property type="match status" value="1"/>
</dbReference>
<comment type="caution">
    <text evidence="1">The sequence shown here is derived from an EMBL/GenBank/DDBJ whole genome shotgun (WGS) entry which is preliminary data.</text>
</comment>
<dbReference type="InterPro" id="IPR014729">
    <property type="entry name" value="Rossmann-like_a/b/a_fold"/>
</dbReference>
<organism evidence="1 2">
    <name type="scientific">Paratrimastix pyriformis</name>
    <dbReference type="NCBI Taxonomy" id="342808"/>
    <lineage>
        <taxon>Eukaryota</taxon>
        <taxon>Metamonada</taxon>
        <taxon>Preaxostyla</taxon>
        <taxon>Paratrimastigidae</taxon>
        <taxon>Paratrimastix</taxon>
    </lineage>
</organism>
<dbReference type="PANTHER" id="PTHR31285:SF0">
    <property type="entry name" value="NICOTINAMIDE MONONUCLEOTIDE ADENYLYLTRANSFERASE"/>
    <property type="match status" value="1"/>
</dbReference>
<protein>
    <submittedName>
        <fullName evidence="1">Cytidylyltransferase domain protein</fullName>
    </submittedName>
</protein>
<accession>A0ABQ8UXI2</accession>
<gene>
    <name evidence="1" type="ORF">PAPYR_1128</name>
</gene>
<reference evidence="1" key="1">
    <citation type="journal article" date="2022" name="bioRxiv">
        <title>Genomics of Preaxostyla Flagellates Illuminates Evolutionary Transitions and the Path Towards Mitochondrial Loss.</title>
        <authorList>
            <person name="Novak L.V.F."/>
            <person name="Treitli S.C."/>
            <person name="Pyrih J."/>
            <person name="Halakuc P."/>
            <person name="Pipaliya S.V."/>
            <person name="Vacek V."/>
            <person name="Brzon O."/>
            <person name="Soukal P."/>
            <person name="Eme L."/>
            <person name="Dacks J.B."/>
            <person name="Karnkowska A."/>
            <person name="Elias M."/>
            <person name="Hampl V."/>
        </authorList>
    </citation>
    <scope>NUCLEOTIDE SEQUENCE</scope>
    <source>
        <strain evidence="1">RCP-MX</strain>
    </source>
</reference>
<dbReference type="SUPFAM" id="SSF52374">
    <property type="entry name" value="Nucleotidylyl transferase"/>
    <property type="match status" value="2"/>
</dbReference>
<proteinExistence type="predicted"/>